<dbReference type="InterPro" id="IPR011009">
    <property type="entry name" value="Kinase-like_dom_sf"/>
</dbReference>
<evidence type="ECO:0000259" key="1">
    <source>
        <dbReference type="Pfam" id="PF01636"/>
    </source>
</evidence>
<dbReference type="Pfam" id="PF01636">
    <property type="entry name" value="APH"/>
    <property type="match status" value="1"/>
</dbReference>
<feature type="domain" description="Aminoglycoside phosphotransferase" evidence="1">
    <location>
        <begin position="38"/>
        <end position="244"/>
    </location>
</feature>
<dbReference type="Proteomes" id="UP000646749">
    <property type="component" value="Unassembled WGS sequence"/>
</dbReference>
<proteinExistence type="predicted"/>
<comment type="caution">
    <text evidence="2">The sequence shown here is derived from an EMBL/GenBank/DDBJ whole genome shotgun (WGS) entry which is preliminary data.</text>
</comment>
<dbReference type="Gene3D" id="3.90.1200.10">
    <property type="match status" value="1"/>
</dbReference>
<sequence length="299" mass="33157">MTAALAPLDHLNARSALAEACLAVGLDPAGAELVRLGENAVFRLRREPVIARVARSPARRRAEREIAISRWLDAEGIPVIRTLELPQPILAQGRVVVFWKSAADTTAYGNTAELGEILHRLHSLSLPAELSMPPLDPVAGVRQRITTLTSLSENQQSFLDARCAELLSNYGALATELPTGVIHGDANVGNLVRGRDGHPVLADLDGFAYGPREWDLVLTALYHERYGWHTRKEYQQFADAYGYDVLQADCYRTLADLRELLMVAWLAQNASHDPKAMQELNKRLTTLRTGIGHRDWQPF</sequence>
<keyword evidence="3" id="KW-1185">Reference proteome</keyword>
<reference evidence="2 3" key="1">
    <citation type="submission" date="2021-01" db="EMBL/GenBank/DDBJ databases">
        <title>Whole genome shotgun sequence of Plantactinospora endophytica NBRC 110450.</title>
        <authorList>
            <person name="Komaki H."/>
            <person name="Tamura T."/>
        </authorList>
    </citation>
    <scope>NUCLEOTIDE SEQUENCE [LARGE SCALE GENOMIC DNA]</scope>
    <source>
        <strain evidence="2 3">NBRC 110450</strain>
    </source>
</reference>
<name>A0ABQ4DRP9_9ACTN</name>
<dbReference type="SUPFAM" id="SSF56112">
    <property type="entry name" value="Protein kinase-like (PK-like)"/>
    <property type="match status" value="1"/>
</dbReference>
<dbReference type="RefSeq" id="WP_203863854.1">
    <property type="nucleotide sequence ID" value="NZ_BONW01000001.1"/>
</dbReference>
<dbReference type="InterPro" id="IPR002575">
    <property type="entry name" value="Aminoglycoside_PTrfase"/>
</dbReference>
<evidence type="ECO:0000313" key="3">
    <source>
        <dbReference type="Proteomes" id="UP000646749"/>
    </source>
</evidence>
<gene>
    <name evidence="2" type="ORF">Pen02_00740</name>
</gene>
<dbReference type="EMBL" id="BONW01000001">
    <property type="protein sequence ID" value="GIG85138.1"/>
    <property type="molecule type" value="Genomic_DNA"/>
</dbReference>
<accession>A0ABQ4DRP9</accession>
<organism evidence="2 3">
    <name type="scientific">Plantactinospora endophytica</name>
    <dbReference type="NCBI Taxonomy" id="673535"/>
    <lineage>
        <taxon>Bacteria</taxon>
        <taxon>Bacillati</taxon>
        <taxon>Actinomycetota</taxon>
        <taxon>Actinomycetes</taxon>
        <taxon>Micromonosporales</taxon>
        <taxon>Micromonosporaceae</taxon>
        <taxon>Plantactinospora</taxon>
    </lineage>
</organism>
<evidence type="ECO:0000313" key="2">
    <source>
        <dbReference type="EMBL" id="GIG85138.1"/>
    </source>
</evidence>
<protein>
    <submittedName>
        <fullName evidence="2">Aminoglycoside phosphotransferase</fullName>
    </submittedName>
</protein>